<dbReference type="Gene3D" id="2.40.50.90">
    <property type="match status" value="1"/>
</dbReference>
<evidence type="ECO:0000256" key="1">
    <source>
        <dbReference type="SAM" id="MobiDB-lite"/>
    </source>
</evidence>
<reference evidence="3" key="1">
    <citation type="journal article" date="2011" name="Nat. Biotechnol.">
        <title>The genomic sequence of the Chinese hamster ovary (CHO)-K1 cell line.</title>
        <authorList>
            <person name="Xu X."/>
            <person name="Nagarajan H."/>
            <person name="Lewis N.E."/>
            <person name="Pan S."/>
            <person name="Cai Z."/>
            <person name="Liu X."/>
            <person name="Chen W."/>
            <person name="Xie M."/>
            <person name="Wang W."/>
            <person name="Hammond S."/>
            <person name="Andersen M.R."/>
            <person name="Neff N."/>
            <person name="Passarelli B."/>
            <person name="Koh W."/>
            <person name="Fan H.C."/>
            <person name="Wang J."/>
            <person name="Gui Y."/>
            <person name="Lee K.H."/>
            <person name="Betenbaugh M.J."/>
            <person name="Quake S.R."/>
            <person name="Famili I."/>
            <person name="Palsson B.O."/>
            <person name="Wang J."/>
        </authorList>
    </citation>
    <scope>NUCLEOTIDE SEQUENCE [LARGE SCALE GENOMIC DNA]</scope>
    <source>
        <strain evidence="3">CHO K1 cell line</strain>
    </source>
</reference>
<evidence type="ECO:0000313" key="3">
    <source>
        <dbReference type="Proteomes" id="UP000001075"/>
    </source>
</evidence>
<accession>G3H6J2</accession>
<dbReference type="Proteomes" id="UP000001075">
    <property type="component" value="Unassembled WGS sequence"/>
</dbReference>
<feature type="compositionally biased region" description="Polar residues" evidence="1">
    <location>
        <begin position="55"/>
        <end position="65"/>
    </location>
</feature>
<dbReference type="InterPro" id="IPR035437">
    <property type="entry name" value="SNase_OB-fold_sf"/>
</dbReference>
<organism evidence="2 3">
    <name type="scientific">Cricetulus griseus</name>
    <name type="common">Chinese hamster</name>
    <name type="synonym">Cricetulus barabensis griseus</name>
    <dbReference type="NCBI Taxonomy" id="10029"/>
    <lineage>
        <taxon>Eukaryota</taxon>
        <taxon>Metazoa</taxon>
        <taxon>Chordata</taxon>
        <taxon>Craniata</taxon>
        <taxon>Vertebrata</taxon>
        <taxon>Euteleostomi</taxon>
        <taxon>Mammalia</taxon>
        <taxon>Eutheria</taxon>
        <taxon>Euarchontoglires</taxon>
        <taxon>Glires</taxon>
        <taxon>Rodentia</taxon>
        <taxon>Myomorpha</taxon>
        <taxon>Muroidea</taxon>
        <taxon>Cricetidae</taxon>
        <taxon>Cricetinae</taxon>
        <taxon>Cricetulus</taxon>
    </lineage>
</organism>
<dbReference type="STRING" id="10029.G3H6J2"/>
<dbReference type="EMBL" id="JH000175">
    <property type="protein sequence ID" value="EGV92298.1"/>
    <property type="molecule type" value="Genomic_DNA"/>
</dbReference>
<feature type="region of interest" description="Disordered" evidence="1">
    <location>
        <begin position="1"/>
        <end position="69"/>
    </location>
</feature>
<gene>
    <name evidence="2" type="ORF">I79_005954</name>
</gene>
<dbReference type="AlphaFoldDB" id="G3H6J2"/>
<evidence type="ECO:0000313" key="2">
    <source>
        <dbReference type="EMBL" id="EGV92298.1"/>
    </source>
</evidence>
<dbReference type="InParanoid" id="G3H6J2"/>
<proteinExistence type="predicted"/>
<name>G3H6J2_CRIGR</name>
<sequence>MELGGAGEAALWKNTGSSKGPAVPLEVPLSKGAGDMVAAGPKESSWEKPNDDSLENSGAQNSPETSMIEVPSPDLIFHTDEYLEVYVSASEHPNQFWIQIIGSHSLQLDQFAIEMTQYYEIVGLKT</sequence>
<protein>
    <submittedName>
        <fullName evidence="2">Tudor and KH domain-containing protein</fullName>
    </submittedName>
</protein>